<dbReference type="RefSeq" id="WP_179961203.1">
    <property type="nucleotide sequence ID" value="NZ_AP022618.1"/>
</dbReference>
<dbReference type="EMBL" id="MVHS01000013">
    <property type="protein sequence ID" value="ORA71499.1"/>
    <property type="molecule type" value="Genomic_DNA"/>
</dbReference>
<sequence length="190" mass="19530">MPVSTTARRGAAACCAVVALCAAPAGTALAEPQPEPEPTPADQPAATPAPEGALHNITYRARIDGLARRATISYRFSDTEVQSADPSMLPGRVFEAQAVLSHPSKAGMRVAIDLPYSANLHCEIEVDDEVVAQADTFVAPRLTRPKDDPDYGALLCGAPVTDTAATVPVDPTVSSPAAPADAASPTGTTE</sequence>
<feature type="region of interest" description="Disordered" evidence="1">
    <location>
        <begin position="29"/>
        <end position="53"/>
    </location>
</feature>
<name>A0A1X0DH58_9MYCO</name>
<feature type="chain" id="PRO_5043590446" evidence="2">
    <location>
        <begin position="31"/>
        <end position="190"/>
    </location>
</feature>
<gene>
    <name evidence="3" type="ORF">BST26_08165</name>
</gene>
<reference evidence="3 4" key="1">
    <citation type="submission" date="2016-12" db="EMBL/GenBank/DDBJ databases">
        <title>The new phylogeny of genus Mycobacterium.</title>
        <authorList>
            <person name="Tortoli E."/>
            <person name="Trovato A."/>
            <person name="Cirillo D.M."/>
        </authorList>
    </citation>
    <scope>NUCLEOTIDE SEQUENCE [LARGE SCALE GENOMIC DNA]</scope>
    <source>
        <strain evidence="3 4">DSM 45130</strain>
    </source>
</reference>
<evidence type="ECO:0000256" key="1">
    <source>
        <dbReference type="SAM" id="MobiDB-lite"/>
    </source>
</evidence>
<feature type="compositionally biased region" description="Low complexity" evidence="1">
    <location>
        <begin position="42"/>
        <end position="51"/>
    </location>
</feature>
<evidence type="ECO:0000313" key="3">
    <source>
        <dbReference type="EMBL" id="ORA71499.1"/>
    </source>
</evidence>
<evidence type="ECO:0000256" key="2">
    <source>
        <dbReference type="SAM" id="SignalP"/>
    </source>
</evidence>
<evidence type="ECO:0000313" key="4">
    <source>
        <dbReference type="Proteomes" id="UP000192801"/>
    </source>
</evidence>
<dbReference type="AlphaFoldDB" id="A0A1X0DH58"/>
<proteinExistence type="predicted"/>
<accession>A0A1X0DH58</accession>
<organism evidence="3 4">
    <name type="scientific">Mycolicibacterium insubricum</name>
    <dbReference type="NCBI Taxonomy" id="444597"/>
    <lineage>
        <taxon>Bacteria</taxon>
        <taxon>Bacillati</taxon>
        <taxon>Actinomycetota</taxon>
        <taxon>Actinomycetes</taxon>
        <taxon>Mycobacteriales</taxon>
        <taxon>Mycobacteriaceae</taxon>
        <taxon>Mycolicibacterium</taxon>
    </lineage>
</organism>
<comment type="caution">
    <text evidence="3">The sequence shown here is derived from an EMBL/GenBank/DDBJ whole genome shotgun (WGS) entry which is preliminary data.</text>
</comment>
<keyword evidence="2" id="KW-0732">Signal</keyword>
<protein>
    <submittedName>
        <fullName evidence="3">Uncharacterized protein</fullName>
    </submittedName>
</protein>
<keyword evidence="4" id="KW-1185">Reference proteome</keyword>
<feature type="signal peptide" evidence="2">
    <location>
        <begin position="1"/>
        <end position="30"/>
    </location>
</feature>
<dbReference type="Proteomes" id="UP000192801">
    <property type="component" value="Unassembled WGS sequence"/>
</dbReference>
<feature type="region of interest" description="Disordered" evidence="1">
    <location>
        <begin position="165"/>
        <end position="190"/>
    </location>
</feature>